<dbReference type="RefSeq" id="WP_014786776.1">
    <property type="nucleotide sequence ID" value="NC_018014.1"/>
</dbReference>
<name>I3ZJU7_TERRK</name>
<proteinExistence type="predicted"/>
<evidence type="ECO:0000256" key="1">
    <source>
        <dbReference type="SAM" id="SignalP"/>
    </source>
</evidence>
<keyword evidence="4" id="KW-1185">Reference proteome</keyword>
<gene>
    <name evidence="3" type="ordered locus">Terro_3298</name>
</gene>
<dbReference type="PANTHER" id="PTHR46825">
    <property type="entry name" value="D-ALANYL-D-ALANINE-CARBOXYPEPTIDASE/ENDOPEPTIDASE AMPH"/>
    <property type="match status" value="1"/>
</dbReference>
<evidence type="ECO:0000259" key="2">
    <source>
        <dbReference type="Pfam" id="PF00144"/>
    </source>
</evidence>
<dbReference type="HOGENOM" id="CLU_020027_8_2_0"/>
<protein>
    <submittedName>
        <fullName evidence="3">Penicillin-binding protein, beta-lactamase class C</fullName>
    </submittedName>
</protein>
<dbReference type="SUPFAM" id="SSF56601">
    <property type="entry name" value="beta-lactamase/transpeptidase-like"/>
    <property type="match status" value="1"/>
</dbReference>
<dbReference type="Gene3D" id="3.40.710.10">
    <property type="entry name" value="DD-peptidase/beta-lactamase superfamily"/>
    <property type="match status" value="1"/>
</dbReference>
<dbReference type="PANTHER" id="PTHR46825:SF12">
    <property type="entry name" value="PENICILLIN-BINDING PROTEIN 4"/>
    <property type="match status" value="1"/>
</dbReference>
<dbReference type="EMBL" id="CP003379">
    <property type="protein sequence ID" value="AFL89515.1"/>
    <property type="molecule type" value="Genomic_DNA"/>
</dbReference>
<dbReference type="InterPro" id="IPR050491">
    <property type="entry name" value="AmpC-like"/>
</dbReference>
<accession>I3ZJU7</accession>
<dbReference type="InterPro" id="IPR012338">
    <property type="entry name" value="Beta-lactam/transpept-like"/>
</dbReference>
<keyword evidence="1" id="KW-0732">Signal</keyword>
<feature type="signal peptide" evidence="1">
    <location>
        <begin position="1"/>
        <end position="20"/>
    </location>
</feature>
<sequence>MKFSAASLLLGILAAALPFAAPSQPHREPGTSANRADTVEHNLASMYFLPGKRATYKLQQRMKELQVPGVSIAAIHNGHVDWARGYGVAAIGGPSVTPDTLFAAESMSKPVTALAVLKLYEQKRIDLDRNVNDYLKRWKLPESSLPGPKTVTIRQLLTHTSGIGTHNGELYDPSKPLPTLLNDLDGTPPARTAPVRIEATPGTGFRYANGGYVVLQLLVEDITGESFTSFVEHTVLAPAGMTSSSYEVPLSDQLSTHAATAYLGDHAIPPRKYYNPDAAAGGLWSTATDMAKLLIELQKEYDGHSSRILKQSTIRQMLAPGPQMMPGMLQGLGIVVGGKPGAHFMEHGGSGIFHDEMVAYFQGKQDGVVVMANGSNAGVLVEEILRSTSTVYNWPDFRQKAHRAIPFNVNYATKFAGNYGPIRFVAAPEGLAVEMPAGVTPERVYMDRPGHFFVLSGPQEFTFIDETNGRMQAVRFITPMTNLRWQRAIVGSTGQ</sequence>
<dbReference type="eggNOG" id="COG1680">
    <property type="taxonomic scope" value="Bacteria"/>
</dbReference>
<dbReference type="Proteomes" id="UP000006056">
    <property type="component" value="Chromosome"/>
</dbReference>
<organism evidence="3 4">
    <name type="scientific">Terriglobus roseus (strain DSM 18391 / NRRL B-41598 / KBS 63)</name>
    <dbReference type="NCBI Taxonomy" id="926566"/>
    <lineage>
        <taxon>Bacteria</taxon>
        <taxon>Pseudomonadati</taxon>
        <taxon>Acidobacteriota</taxon>
        <taxon>Terriglobia</taxon>
        <taxon>Terriglobales</taxon>
        <taxon>Acidobacteriaceae</taxon>
        <taxon>Terriglobus</taxon>
    </lineage>
</organism>
<dbReference type="KEGG" id="trs:Terro_3298"/>
<dbReference type="AlphaFoldDB" id="I3ZJU7"/>
<feature type="domain" description="Beta-lactamase-related" evidence="2">
    <location>
        <begin position="58"/>
        <end position="376"/>
    </location>
</feature>
<evidence type="ECO:0000313" key="4">
    <source>
        <dbReference type="Proteomes" id="UP000006056"/>
    </source>
</evidence>
<dbReference type="InterPro" id="IPR001466">
    <property type="entry name" value="Beta-lactam-related"/>
</dbReference>
<feature type="chain" id="PRO_5003684957" evidence="1">
    <location>
        <begin position="21"/>
        <end position="495"/>
    </location>
</feature>
<dbReference type="OrthoDB" id="9797709at2"/>
<evidence type="ECO:0000313" key="3">
    <source>
        <dbReference type="EMBL" id="AFL89515.1"/>
    </source>
</evidence>
<dbReference type="Pfam" id="PF00144">
    <property type="entry name" value="Beta-lactamase"/>
    <property type="match status" value="1"/>
</dbReference>
<reference evidence="3 4" key="1">
    <citation type="submission" date="2012-06" db="EMBL/GenBank/DDBJ databases">
        <title>Complete genome of Terriglobus roseus DSM 18391.</title>
        <authorList>
            <consortium name="US DOE Joint Genome Institute (JGI-PGF)"/>
            <person name="Lucas S."/>
            <person name="Copeland A."/>
            <person name="Lapidus A."/>
            <person name="Glavina del Rio T."/>
            <person name="Dalin E."/>
            <person name="Tice H."/>
            <person name="Bruce D."/>
            <person name="Goodwin L."/>
            <person name="Pitluck S."/>
            <person name="Peters L."/>
            <person name="Mikhailova N."/>
            <person name="Munk A.C.C."/>
            <person name="Kyrpides N."/>
            <person name="Mavromatis K."/>
            <person name="Ivanova N."/>
            <person name="Brettin T."/>
            <person name="Detter J.C."/>
            <person name="Han C."/>
            <person name="Larimer F."/>
            <person name="Land M."/>
            <person name="Hauser L."/>
            <person name="Markowitz V."/>
            <person name="Cheng J.-F."/>
            <person name="Hugenholtz P."/>
            <person name="Woyke T."/>
            <person name="Wu D."/>
            <person name="Brambilla E."/>
            <person name="Klenk H.-P."/>
            <person name="Eisen J.A."/>
        </authorList>
    </citation>
    <scope>NUCLEOTIDE SEQUENCE [LARGE SCALE GENOMIC DNA]</scope>
    <source>
        <strain evidence="4">DSM 18391 / NRRL B-41598 / KBS 63</strain>
    </source>
</reference>